<dbReference type="GO" id="GO:0046872">
    <property type="term" value="F:metal ion binding"/>
    <property type="evidence" value="ECO:0007669"/>
    <property type="project" value="UniProtKB-KW"/>
</dbReference>
<dbReference type="PANTHER" id="PTHR20941">
    <property type="entry name" value="FOLATE SYNTHESIS PROTEINS"/>
    <property type="match status" value="1"/>
</dbReference>
<evidence type="ECO:0000313" key="7">
    <source>
        <dbReference type="EMBL" id="GEE03721.1"/>
    </source>
</evidence>
<evidence type="ECO:0000256" key="2">
    <source>
        <dbReference type="ARBA" id="ARBA00011738"/>
    </source>
</evidence>
<dbReference type="EMBL" id="BJOV01000005">
    <property type="protein sequence ID" value="GEE03721.1"/>
    <property type="molecule type" value="Genomic_DNA"/>
</dbReference>
<dbReference type="GO" id="GO:0005829">
    <property type="term" value="C:cytosol"/>
    <property type="evidence" value="ECO:0007669"/>
    <property type="project" value="TreeGrafter"/>
</dbReference>
<evidence type="ECO:0000256" key="5">
    <source>
        <dbReference type="SAM" id="MobiDB-lite"/>
    </source>
</evidence>
<dbReference type="NCBIfam" id="TIGR01496">
    <property type="entry name" value="DHPS"/>
    <property type="match status" value="1"/>
</dbReference>
<evidence type="ECO:0000256" key="4">
    <source>
        <dbReference type="RuleBase" id="RU361205"/>
    </source>
</evidence>
<feature type="region of interest" description="Disordered" evidence="5">
    <location>
        <begin position="1"/>
        <end position="20"/>
    </location>
</feature>
<dbReference type="EC" id="2.5.1.15" evidence="4"/>
<dbReference type="InterPro" id="IPR045031">
    <property type="entry name" value="DHP_synth-like"/>
</dbReference>
<comment type="cofactor">
    <cofactor evidence="4">
        <name>Mg(2+)</name>
        <dbReference type="ChEBI" id="CHEBI:18420"/>
    </cofactor>
</comment>
<comment type="function">
    <text evidence="3">Has very low affinity for the DHPS substrate 6-hydroxymethyl-7,8-dihydropterin-pyrophosphate, but can bind the inhibitor dapsone. Seems to lack dihydropteroate synthase activity, and does probably not function in folate metabolism.</text>
</comment>
<sequence>MISAPSAGSNPPGATPVSPTLCGRPVAVDRALVMAIVNRTPDSFYDRGATFSDDAAKARVDLVVSQGADIVDIGGVKAGPGEEVDAVAEAQRVVPLIAWIRQRHPDLLISVDTWRSEVAAAACDAGADIVNDTWAGADPRLVDVAAQAGAGIVCSHTGGAVVRTRPHRVAYDDVIADVVDELTASAARARDAGIRADGILIDPTHDFGKNTHHGLALLRELDRLVDTGWPVLMALSNKDFIGETLNADLADRVAGTLAATALAAAAGARVFRVHEVADTRRAVDMVASINGTRRPARTVRGLA</sequence>
<dbReference type="InterPro" id="IPR011005">
    <property type="entry name" value="Dihydropteroate_synth-like_sf"/>
</dbReference>
<evidence type="ECO:0000256" key="3">
    <source>
        <dbReference type="ARBA" id="ARBA00058850"/>
    </source>
</evidence>
<dbReference type="PROSITE" id="PS50972">
    <property type="entry name" value="PTERIN_BINDING"/>
    <property type="match status" value="1"/>
</dbReference>
<dbReference type="GO" id="GO:0004156">
    <property type="term" value="F:dihydropteroate synthase activity"/>
    <property type="evidence" value="ECO:0007669"/>
    <property type="project" value="UniProtKB-EC"/>
</dbReference>
<dbReference type="PROSITE" id="PS00793">
    <property type="entry name" value="DHPS_2"/>
    <property type="match status" value="1"/>
</dbReference>
<dbReference type="Proteomes" id="UP000444960">
    <property type="component" value="Unassembled WGS sequence"/>
</dbReference>
<keyword evidence="8" id="KW-1185">Reference proteome</keyword>
<comment type="caution">
    <text evidence="7">The sequence shown here is derived from an EMBL/GenBank/DDBJ whole genome shotgun (WGS) entry which is preliminary data.</text>
</comment>
<comment type="pathway">
    <text evidence="4">Cofactor biosynthesis; tetrahydrofolate biosynthesis; 7,8-dihydrofolate from 2-amino-4-hydroxy-6-hydroxymethyl-7,8-dihydropteridine diphosphate and 4-aminobenzoate: step 1/2.</text>
</comment>
<protein>
    <recommendedName>
        <fullName evidence="4">Dihydropteroate synthase</fullName>
        <shortName evidence="4">DHPS</shortName>
        <ecNumber evidence="4">2.5.1.15</ecNumber>
    </recommendedName>
    <alternativeName>
        <fullName evidence="4">Dihydropteroate pyrophosphorylase</fullName>
    </alternativeName>
</protein>
<dbReference type="PANTHER" id="PTHR20941:SF8">
    <property type="entry name" value="INACTIVE DIHYDROPTEROATE SYNTHASE 2"/>
    <property type="match status" value="1"/>
</dbReference>
<dbReference type="AlphaFoldDB" id="A0A7I9VF12"/>
<dbReference type="Gene3D" id="3.20.20.20">
    <property type="entry name" value="Dihydropteroate synthase-like"/>
    <property type="match status" value="1"/>
</dbReference>
<accession>A0A7I9VF12</accession>
<comment type="subunit">
    <text evidence="2">Homodimer.</text>
</comment>
<evidence type="ECO:0000313" key="8">
    <source>
        <dbReference type="Proteomes" id="UP000444960"/>
    </source>
</evidence>
<dbReference type="InterPro" id="IPR006390">
    <property type="entry name" value="DHP_synth_dom"/>
</dbReference>
<evidence type="ECO:0000256" key="1">
    <source>
        <dbReference type="ARBA" id="ARBA00009503"/>
    </source>
</evidence>
<comment type="similarity">
    <text evidence="1 4">Belongs to the DHPS family.</text>
</comment>
<dbReference type="FunFam" id="3.20.20.20:FF:000008">
    <property type="entry name" value="Dihydropteroate synthase"/>
    <property type="match status" value="1"/>
</dbReference>
<dbReference type="PROSITE" id="PS00792">
    <property type="entry name" value="DHPS_1"/>
    <property type="match status" value="1"/>
</dbReference>
<reference evidence="8" key="1">
    <citation type="submission" date="2019-06" db="EMBL/GenBank/DDBJ databases">
        <title>Gordonia isolated from sludge of a wastewater treatment plant.</title>
        <authorList>
            <person name="Tamura T."/>
            <person name="Aoyama K."/>
            <person name="Kang Y."/>
            <person name="Saito S."/>
            <person name="Akiyama N."/>
            <person name="Yazawa K."/>
            <person name="Gonoi T."/>
            <person name="Mikami Y."/>
        </authorList>
    </citation>
    <scope>NUCLEOTIDE SEQUENCE [LARGE SCALE GENOMIC DNA]</scope>
    <source>
        <strain evidence="8">NBRC 107696</strain>
    </source>
</reference>
<keyword evidence="4" id="KW-0289">Folate biosynthesis</keyword>
<dbReference type="GO" id="GO:0046654">
    <property type="term" value="P:tetrahydrofolate biosynthetic process"/>
    <property type="evidence" value="ECO:0007669"/>
    <property type="project" value="UniProtKB-UniPathway"/>
</dbReference>
<keyword evidence="4" id="KW-0460">Magnesium</keyword>
<keyword evidence="4" id="KW-0479">Metal-binding</keyword>
<dbReference type="UniPathway" id="UPA00077">
    <property type="reaction ID" value="UER00156"/>
</dbReference>
<keyword evidence="4" id="KW-0808">Transferase</keyword>
<dbReference type="Pfam" id="PF00809">
    <property type="entry name" value="Pterin_bind"/>
    <property type="match status" value="1"/>
</dbReference>
<gene>
    <name evidence="7" type="ORF">nbrc107696_41670</name>
</gene>
<dbReference type="GO" id="GO:0046656">
    <property type="term" value="P:folic acid biosynthetic process"/>
    <property type="evidence" value="ECO:0007669"/>
    <property type="project" value="UniProtKB-KW"/>
</dbReference>
<dbReference type="InterPro" id="IPR000489">
    <property type="entry name" value="Pterin-binding_dom"/>
</dbReference>
<feature type="domain" description="Pterin-binding" evidence="6">
    <location>
        <begin position="31"/>
        <end position="284"/>
    </location>
</feature>
<proteinExistence type="inferred from homology"/>
<evidence type="ECO:0000259" key="6">
    <source>
        <dbReference type="PROSITE" id="PS50972"/>
    </source>
</evidence>
<organism evidence="7 8">
    <name type="scientific">Gordonia spumicola</name>
    <dbReference type="NCBI Taxonomy" id="589161"/>
    <lineage>
        <taxon>Bacteria</taxon>
        <taxon>Bacillati</taxon>
        <taxon>Actinomycetota</taxon>
        <taxon>Actinomycetes</taxon>
        <taxon>Mycobacteriales</taxon>
        <taxon>Gordoniaceae</taxon>
        <taxon>Gordonia</taxon>
    </lineage>
</organism>
<comment type="function">
    <text evidence="4">Catalyzes the condensation of para-aminobenzoate (pABA) with 6-hydroxymethyl-7,8-dihydropterin diphosphate (DHPt-PP) to form 7,8-dihydropteroate (H2Pte), the immediate precursor of folate derivatives.</text>
</comment>
<dbReference type="SUPFAM" id="SSF51717">
    <property type="entry name" value="Dihydropteroate synthetase-like"/>
    <property type="match status" value="1"/>
</dbReference>
<name>A0A7I9VF12_9ACTN</name>